<feature type="chain" id="PRO_5041460693" description="VWFD domain-containing protein" evidence="1">
    <location>
        <begin position="30"/>
        <end position="308"/>
    </location>
</feature>
<protein>
    <recommendedName>
        <fullName evidence="4">VWFD domain-containing protein</fullName>
    </recommendedName>
</protein>
<gene>
    <name evidence="2" type="ORF">CYNAS_LOCUS3622</name>
</gene>
<evidence type="ECO:0008006" key="4">
    <source>
        <dbReference type="Google" id="ProtNLM"/>
    </source>
</evidence>
<dbReference type="AlphaFoldDB" id="A0AA36GGP4"/>
<name>A0AA36GGP4_CYLNA</name>
<reference evidence="2" key="1">
    <citation type="submission" date="2023-07" db="EMBL/GenBank/DDBJ databases">
        <authorList>
            <consortium name="CYATHOMIX"/>
        </authorList>
    </citation>
    <scope>NUCLEOTIDE SEQUENCE</scope>
    <source>
        <strain evidence="2">N/A</strain>
    </source>
</reference>
<dbReference type="Proteomes" id="UP001176961">
    <property type="component" value="Unassembled WGS sequence"/>
</dbReference>
<sequence length="308" mass="34959">MLKLEEFAHLQWILEAFLLACVATYAVEAQGATCANTRCQSGYQCVLVEPENCVGCPNVPRCVQQECNTGCYLPCGFYQRCVLVATGCCPVATCRSPTTTTTTVRYPTITTTTPRYPTYTTTPRYTTTTTRYTLFPPFTFPQFTLPPFFTFRPGTETATDDVPFQKIEGRKSGPKRQCNDTAKLNTTVIQPYENGNYHFFYRNGQNVPNDWKNATDPRIRSFALPGRETKHIADHRRLYFGEIYNTSGYYFYDAYAFADYCVPLGDKCLGVIEIQEYVKNGEFLYTKAGRKGLTESDMKQIFYIAGTQ</sequence>
<evidence type="ECO:0000256" key="1">
    <source>
        <dbReference type="SAM" id="SignalP"/>
    </source>
</evidence>
<accession>A0AA36GGP4</accession>
<comment type="caution">
    <text evidence="2">The sequence shown here is derived from an EMBL/GenBank/DDBJ whole genome shotgun (WGS) entry which is preliminary data.</text>
</comment>
<keyword evidence="3" id="KW-1185">Reference proteome</keyword>
<feature type="signal peptide" evidence="1">
    <location>
        <begin position="1"/>
        <end position="29"/>
    </location>
</feature>
<evidence type="ECO:0000313" key="2">
    <source>
        <dbReference type="EMBL" id="CAJ0591639.1"/>
    </source>
</evidence>
<evidence type="ECO:0000313" key="3">
    <source>
        <dbReference type="Proteomes" id="UP001176961"/>
    </source>
</evidence>
<organism evidence="2 3">
    <name type="scientific">Cylicocyclus nassatus</name>
    <name type="common">Nematode worm</name>
    <dbReference type="NCBI Taxonomy" id="53992"/>
    <lineage>
        <taxon>Eukaryota</taxon>
        <taxon>Metazoa</taxon>
        <taxon>Ecdysozoa</taxon>
        <taxon>Nematoda</taxon>
        <taxon>Chromadorea</taxon>
        <taxon>Rhabditida</taxon>
        <taxon>Rhabditina</taxon>
        <taxon>Rhabditomorpha</taxon>
        <taxon>Strongyloidea</taxon>
        <taxon>Strongylidae</taxon>
        <taxon>Cylicocyclus</taxon>
    </lineage>
</organism>
<proteinExistence type="predicted"/>
<keyword evidence="1" id="KW-0732">Signal</keyword>
<dbReference type="EMBL" id="CATQJL010000001">
    <property type="protein sequence ID" value="CAJ0591639.1"/>
    <property type="molecule type" value="Genomic_DNA"/>
</dbReference>